<proteinExistence type="predicted"/>
<evidence type="ECO:0000313" key="4">
    <source>
        <dbReference type="Proteomes" id="UP000326344"/>
    </source>
</evidence>
<dbReference type="PANTHER" id="PTHR42852:SF13">
    <property type="entry name" value="PROTEIN DIPZ"/>
    <property type="match status" value="1"/>
</dbReference>
<accession>A0A5N1J9J5</accession>
<dbReference type="Gene3D" id="3.40.30.10">
    <property type="entry name" value="Glutaredoxin"/>
    <property type="match status" value="1"/>
</dbReference>
<name>A0A5N1J9J5_9BACT</name>
<organism evidence="3 4">
    <name type="scientific">Larkinella humicola</name>
    <dbReference type="NCBI Taxonomy" id="2607654"/>
    <lineage>
        <taxon>Bacteria</taxon>
        <taxon>Pseudomonadati</taxon>
        <taxon>Bacteroidota</taxon>
        <taxon>Cytophagia</taxon>
        <taxon>Cytophagales</taxon>
        <taxon>Spirosomataceae</taxon>
        <taxon>Larkinella</taxon>
    </lineage>
</organism>
<feature type="transmembrane region" description="Helical" evidence="1">
    <location>
        <begin position="7"/>
        <end position="27"/>
    </location>
</feature>
<dbReference type="AlphaFoldDB" id="A0A5N1J9J5"/>
<dbReference type="PANTHER" id="PTHR42852">
    <property type="entry name" value="THIOL:DISULFIDE INTERCHANGE PROTEIN DSBE"/>
    <property type="match status" value="1"/>
</dbReference>
<keyword evidence="1" id="KW-0472">Membrane</keyword>
<feature type="domain" description="Thioredoxin" evidence="2">
    <location>
        <begin position="132"/>
        <end position="268"/>
    </location>
</feature>
<dbReference type="InterPro" id="IPR000866">
    <property type="entry name" value="AhpC/TSA"/>
</dbReference>
<dbReference type="Proteomes" id="UP000326344">
    <property type="component" value="Unassembled WGS sequence"/>
</dbReference>
<keyword evidence="4" id="KW-1185">Reference proteome</keyword>
<dbReference type="InterPro" id="IPR013766">
    <property type="entry name" value="Thioredoxin_domain"/>
</dbReference>
<evidence type="ECO:0000259" key="2">
    <source>
        <dbReference type="PROSITE" id="PS51352"/>
    </source>
</evidence>
<comment type="caution">
    <text evidence="3">The sequence shown here is derived from an EMBL/GenBank/DDBJ whole genome shotgun (WGS) entry which is preliminary data.</text>
</comment>
<evidence type="ECO:0000313" key="3">
    <source>
        <dbReference type="EMBL" id="KAA9349327.1"/>
    </source>
</evidence>
<dbReference type="SUPFAM" id="SSF52833">
    <property type="entry name" value="Thioredoxin-like"/>
    <property type="match status" value="1"/>
</dbReference>
<dbReference type="Pfam" id="PF00578">
    <property type="entry name" value="AhpC-TSA"/>
    <property type="match status" value="1"/>
</dbReference>
<gene>
    <name evidence="3" type="ORF">F0P93_23325</name>
</gene>
<evidence type="ECO:0000256" key="1">
    <source>
        <dbReference type="SAM" id="Phobius"/>
    </source>
</evidence>
<reference evidence="3 4" key="1">
    <citation type="submission" date="2019-09" db="EMBL/GenBank/DDBJ databases">
        <title>Genome Sequence of Larkinella sp MA1.</title>
        <authorList>
            <person name="Srinivasan S."/>
        </authorList>
    </citation>
    <scope>NUCLEOTIDE SEQUENCE [LARGE SCALE GENOMIC DNA]</scope>
    <source>
        <strain evidence="3 4">MA1</strain>
    </source>
</reference>
<protein>
    <submittedName>
        <fullName evidence="3">TlpA family protein disulfide reductase</fullName>
    </submittedName>
</protein>
<keyword evidence="1" id="KW-0812">Transmembrane</keyword>
<keyword evidence="1" id="KW-1133">Transmembrane helix</keyword>
<dbReference type="InterPro" id="IPR036249">
    <property type="entry name" value="Thioredoxin-like_sf"/>
</dbReference>
<dbReference type="InterPro" id="IPR050553">
    <property type="entry name" value="Thioredoxin_ResA/DsbE_sf"/>
</dbReference>
<dbReference type="EMBL" id="VTWS01000006">
    <property type="protein sequence ID" value="KAA9349327.1"/>
    <property type="molecule type" value="Genomic_DNA"/>
</dbReference>
<dbReference type="GO" id="GO:0016491">
    <property type="term" value="F:oxidoreductase activity"/>
    <property type="evidence" value="ECO:0007669"/>
    <property type="project" value="InterPro"/>
</dbReference>
<dbReference type="PROSITE" id="PS51352">
    <property type="entry name" value="THIOREDOXIN_2"/>
    <property type="match status" value="1"/>
</dbReference>
<dbReference type="GO" id="GO:0016209">
    <property type="term" value="F:antioxidant activity"/>
    <property type="evidence" value="ECO:0007669"/>
    <property type="project" value="InterPro"/>
</dbReference>
<sequence>MTENYQVVTMKGIVVFGLIFVSLFTIACDQKQKYGDPVTAPDSLLKNITSFLAYREKNVRLSEDYQALDTVSNPMTQESFLKTVATGRYFPLRLKSDDSVAVYQLAKVDDAASQDIKTTVKYWGLEELEHFQREGTALPAYRFTDMEGNTYTNETTKGKIVVLKCWFIACLPCVQEMPALNQLKKHYENRSDVLFLSLCLDPRQKVAAFLKKKQFDYAVIPDQESYLTDQLQINAYPTHFVINKQGLITKKVTDYQALVYALTKETAR</sequence>
<dbReference type="CDD" id="cd02966">
    <property type="entry name" value="TlpA_like_family"/>
    <property type="match status" value="1"/>
</dbReference>